<organism evidence="6 7">
    <name type="scientific">Bacteriovorax stolpii</name>
    <name type="common">Bdellovibrio stolpii</name>
    <dbReference type="NCBI Taxonomy" id="960"/>
    <lineage>
        <taxon>Bacteria</taxon>
        <taxon>Pseudomonadati</taxon>
        <taxon>Bdellovibrionota</taxon>
        <taxon>Bacteriovoracia</taxon>
        <taxon>Bacteriovoracales</taxon>
        <taxon>Bacteriovoracaceae</taxon>
        <taxon>Bacteriovorax</taxon>
    </lineage>
</organism>
<gene>
    <name evidence="6" type="ORF">C0V70_11520</name>
</gene>
<evidence type="ECO:0000313" key="6">
    <source>
        <dbReference type="EMBL" id="AUN98720.1"/>
    </source>
</evidence>
<keyword evidence="7" id="KW-1185">Reference proteome</keyword>
<dbReference type="GO" id="GO:0016432">
    <property type="term" value="F:tRNA-uridine aminocarboxypropyltransferase activity"/>
    <property type="evidence" value="ECO:0007669"/>
    <property type="project" value="UniProtKB-EC"/>
</dbReference>
<dbReference type="Pfam" id="PF03942">
    <property type="entry name" value="DTW"/>
    <property type="match status" value="1"/>
</dbReference>
<dbReference type="KEGG" id="bsto:C0V70_11520"/>
<evidence type="ECO:0000256" key="3">
    <source>
        <dbReference type="ARBA" id="ARBA00022691"/>
    </source>
</evidence>
<evidence type="ECO:0000256" key="1">
    <source>
        <dbReference type="ARBA" id="ARBA00012386"/>
    </source>
</evidence>
<evidence type="ECO:0000313" key="7">
    <source>
        <dbReference type="Proteomes" id="UP000235584"/>
    </source>
</evidence>
<dbReference type="Proteomes" id="UP000235584">
    <property type="component" value="Chromosome"/>
</dbReference>
<dbReference type="EC" id="2.5.1.25" evidence="1"/>
<reference evidence="6 7" key="1">
    <citation type="submission" date="2018-01" db="EMBL/GenBank/DDBJ databases">
        <title>Complete genome sequence of Bacteriovorax stolpii DSM12778.</title>
        <authorList>
            <person name="Tang B."/>
            <person name="Chang J."/>
        </authorList>
    </citation>
    <scope>NUCLEOTIDE SEQUENCE [LARGE SCALE GENOMIC DNA]</scope>
    <source>
        <strain evidence="6 7">DSM 12778</strain>
    </source>
</reference>
<accession>A0A2K9NT74</accession>
<name>A0A2K9NT74_BACTC</name>
<keyword evidence="2" id="KW-0808">Transferase</keyword>
<dbReference type="PANTHER" id="PTHR21392">
    <property type="entry name" value="TRNA-URIDINE AMINOCARBOXYPROPYLTRANSFERASE 2"/>
    <property type="match status" value="1"/>
</dbReference>
<keyword evidence="4" id="KW-0819">tRNA processing</keyword>
<dbReference type="GO" id="GO:0008033">
    <property type="term" value="P:tRNA processing"/>
    <property type="evidence" value="ECO:0007669"/>
    <property type="project" value="UniProtKB-KW"/>
</dbReference>
<dbReference type="InterPro" id="IPR005636">
    <property type="entry name" value="DTW"/>
</dbReference>
<dbReference type="InterPro" id="IPR039262">
    <property type="entry name" value="DTWD2/TAPT"/>
</dbReference>
<dbReference type="PANTHER" id="PTHR21392:SF0">
    <property type="entry name" value="TRNA-URIDINE AMINOCARBOXYPROPYLTRANSFERASE 2"/>
    <property type="match status" value="1"/>
</dbReference>
<proteinExistence type="inferred from homology"/>
<dbReference type="OrthoDB" id="268835at2"/>
<dbReference type="AlphaFoldDB" id="A0A2K9NT74"/>
<evidence type="ECO:0000256" key="2">
    <source>
        <dbReference type="ARBA" id="ARBA00022679"/>
    </source>
</evidence>
<protein>
    <recommendedName>
        <fullName evidence="1">tRNA-uridine aminocarboxypropyltransferase</fullName>
        <ecNumber evidence="1">2.5.1.25</ecNumber>
    </recommendedName>
</protein>
<keyword evidence="3" id="KW-0949">S-adenosyl-L-methionine</keyword>
<dbReference type="SMART" id="SM01144">
    <property type="entry name" value="DTW"/>
    <property type="match status" value="1"/>
</dbReference>
<dbReference type="RefSeq" id="WP_102244011.1">
    <property type="nucleotide sequence ID" value="NZ_CP025704.1"/>
</dbReference>
<evidence type="ECO:0000256" key="5">
    <source>
        <dbReference type="ARBA" id="ARBA00034489"/>
    </source>
</evidence>
<dbReference type="EMBL" id="CP025704">
    <property type="protein sequence ID" value="AUN98720.1"/>
    <property type="molecule type" value="Genomic_DNA"/>
</dbReference>
<sequence length="218" mass="24854">MMEQYNLDYSFTSESRAFCQQCDFLKSRCLCDTLKTIPNNIHLIVLQHPSETKHPLNTVRIMKKSFKEMTVMVGEDFTNDLKLNTLLCDPKNRCALLYPGQDAKVLESTPATNEVITHLLLIDGTWRKAKKIYLSSPNLQKLPAIKLAPEEKSDYRIRKAPAENALSTLEASVEALKILEPKLDTASAVASFQKMIDLQIQKMGRVVYQTNYLDKKKE</sequence>
<comment type="similarity">
    <text evidence="5">Belongs to the TDD superfamily. DTWD2 family.</text>
</comment>
<evidence type="ECO:0000256" key="4">
    <source>
        <dbReference type="ARBA" id="ARBA00022694"/>
    </source>
</evidence>